<organism evidence="1 2">
    <name type="scientific">Phlebia brevispora</name>
    <dbReference type="NCBI Taxonomy" id="194682"/>
    <lineage>
        <taxon>Eukaryota</taxon>
        <taxon>Fungi</taxon>
        <taxon>Dikarya</taxon>
        <taxon>Basidiomycota</taxon>
        <taxon>Agaricomycotina</taxon>
        <taxon>Agaricomycetes</taxon>
        <taxon>Polyporales</taxon>
        <taxon>Meruliaceae</taxon>
        <taxon>Phlebia</taxon>
    </lineage>
</organism>
<gene>
    <name evidence="1" type="ORF">NM688_g7853</name>
</gene>
<dbReference type="Proteomes" id="UP001148662">
    <property type="component" value="Unassembled WGS sequence"/>
</dbReference>
<protein>
    <submittedName>
        <fullName evidence="1">Uncharacterized protein</fullName>
    </submittedName>
</protein>
<dbReference type="EMBL" id="JANHOG010001945">
    <property type="protein sequence ID" value="KAJ3529453.1"/>
    <property type="molecule type" value="Genomic_DNA"/>
</dbReference>
<comment type="caution">
    <text evidence="1">The sequence shown here is derived from an EMBL/GenBank/DDBJ whole genome shotgun (WGS) entry which is preliminary data.</text>
</comment>
<reference evidence="1" key="1">
    <citation type="submission" date="2022-07" db="EMBL/GenBank/DDBJ databases">
        <title>Genome Sequence of Phlebia brevispora.</title>
        <authorList>
            <person name="Buettner E."/>
        </authorList>
    </citation>
    <scope>NUCLEOTIDE SEQUENCE</scope>
    <source>
        <strain evidence="1">MPL23</strain>
    </source>
</reference>
<accession>A0ACC1S0E3</accession>
<evidence type="ECO:0000313" key="2">
    <source>
        <dbReference type="Proteomes" id="UP001148662"/>
    </source>
</evidence>
<name>A0ACC1S0E3_9APHY</name>
<proteinExistence type="predicted"/>
<sequence length="250" mass="27507">MADLATPQFLEQLKSIYPKSSSLQGTKAVLANPWYFLTAVGFGSSNRPEAVPLVFLNALEDLKKAQKAEGVDEATAQAEQLLLARRFREGILKGGILCGASRAINSLIALHEVMPPELRDKQTLRDQSVTTEQYVANGEKLFRSMYRETADKVQGLLDEIYPDMGWFSKVIGYGMTYNETDVLSQVEVSYILVAALIAVDTPRQIAWHLANAQHGGASLDEAKAVRQISIEVAQKSGIKWRDAVPEATPI</sequence>
<keyword evidence="2" id="KW-1185">Reference proteome</keyword>
<evidence type="ECO:0000313" key="1">
    <source>
        <dbReference type="EMBL" id="KAJ3529453.1"/>
    </source>
</evidence>